<protein>
    <submittedName>
        <fullName evidence="4">AAA family ATPase</fullName>
    </submittedName>
</protein>
<dbReference type="Pfam" id="PF13155">
    <property type="entry name" value="Toprim_2"/>
    <property type="match status" value="1"/>
</dbReference>
<dbReference type="Gene3D" id="3.40.50.300">
    <property type="entry name" value="P-loop containing nucleotide triphosphate hydrolases"/>
    <property type="match status" value="2"/>
</dbReference>
<evidence type="ECO:0000313" key="4">
    <source>
        <dbReference type="EMBL" id="KAB2655077.1"/>
    </source>
</evidence>
<dbReference type="Proteomes" id="UP000460650">
    <property type="component" value="Unassembled WGS sequence"/>
</dbReference>
<dbReference type="InterPro" id="IPR014862">
    <property type="entry name" value="TrwC"/>
</dbReference>
<feature type="coiled-coil region" evidence="1">
    <location>
        <begin position="1170"/>
        <end position="1197"/>
    </location>
</feature>
<feature type="compositionally biased region" description="Basic and acidic residues" evidence="2">
    <location>
        <begin position="1841"/>
        <end position="1879"/>
    </location>
</feature>
<evidence type="ECO:0000313" key="5">
    <source>
        <dbReference type="Proteomes" id="UP000460650"/>
    </source>
</evidence>
<dbReference type="SUPFAM" id="SSF55464">
    <property type="entry name" value="Origin of replication-binding domain, RBD-like"/>
    <property type="match status" value="1"/>
</dbReference>
<name>A0A7V7VQK4_9HYPH</name>
<evidence type="ECO:0000256" key="1">
    <source>
        <dbReference type="SAM" id="Coils"/>
    </source>
</evidence>
<feature type="compositionally biased region" description="Basic and acidic residues" evidence="2">
    <location>
        <begin position="1794"/>
        <end position="1804"/>
    </location>
</feature>
<reference evidence="4 5" key="1">
    <citation type="submission" date="2019-09" db="EMBL/GenBank/DDBJ databases">
        <title>Taxonomic organization of the family Brucellaceae based on a phylogenomic approach.</title>
        <authorList>
            <person name="Leclercq S."/>
            <person name="Cloeckaert A."/>
            <person name="Zygmunt M.S."/>
        </authorList>
    </citation>
    <scope>NUCLEOTIDE SEQUENCE [LARGE SCALE GENOMIC DNA]</scope>
    <source>
        <strain evidence="4 5">TA93</strain>
    </source>
</reference>
<feature type="domain" description="TrwC relaxase" evidence="3">
    <location>
        <begin position="97"/>
        <end position="412"/>
    </location>
</feature>
<dbReference type="Pfam" id="PF13604">
    <property type="entry name" value="AAA_30"/>
    <property type="match status" value="1"/>
</dbReference>
<comment type="caution">
    <text evidence="4">The sequence shown here is derived from an EMBL/GenBank/DDBJ whole genome shotgun (WGS) entry which is preliminary data.</text>
</comment>
<gene>
    <name evidence="4" type="ORF">F9K94_21200</name>
</gene>
<dbReference type="InterPro" id="IPR027417">
    <property type="entry name" value="P-loop_NTPase"/>
</dbReference>
<feature type="region of interest" description="Disordered" evidence="2">
    <location>
        <begin position="1130"/>
        <end position="1149"/>
    </location>
</feature>
<feature type="region of interest" description="Disordered" evidence="2">
    <location>
        <begin position="1780"/>
        <end position="1879"/>
    </location>
</feature>
<feature type="compositionally biased region" description="Basic and acidic residues" evidence="2">
    <location>
        <begin position="748"/>
        <end position="767"/>
    </location>
</feature>
<feature type="region of interest" description="Disordered" evidence="2">
    <location>
        <begin position="384"/>
        <end position="403"/>
    </location>
</feature>
<dbReference type="CDD" id="cd18809">
    <property type="entry name" value="SF1_C_RecD"/>
    <property type="match status" value="1"/>
</dbReference>
<feature type="compositionally biased region" description="Basic and acidic residues" evidence="2">
    <location>
        <begin position="1817"/>
        <end position="1828"/>
    </location>
</feature>
<dbReference type="EMBL" id="WBVY01000007">
    <property type="protein sequence ID" value="KAB2655077.1"/>
    <property type="molecule type" value="Genomic_DNA"/>
</dbReference>
<accession>A0A7V7VQK4</accession>
<feature type="region of interest" description="Disordered" evidence="2">
    <location>
        <begin position="735"/>
        <end position="767"/>
    </location>
</feature>
<evidence type="ECO:0000259" key="3">
    <source>
        <dbReference type="Pfam" id="PF08751"/>
    </source>
</evidence>
<dbReference type="Gene3D" id="3.40.1360.10">
    <property type="match status" value="1"/>
</dbReference>
<sequence>MAVGVNPVNFIGYLTKNPSEETDVTRADEVIDFNSETVIIEQDIEALKKSDSRNQTGSDYYSAGTSDTYGGTFFRPALTEQALASVMKVKEGTKAKVGNGLRILDGVQSGSKLSSAVVRRLAEGRDPVTNEILAPKTAKYFDDLRRHPEKMVDKDGNPKKLPRVGEDLTFSIDKPISVLWSWARLKGNQELTKKIENVIEQSAAKSLQAMYDAGQIQTRRVIKKPMFDTNGQPVINEKTGKQKTENIEWMEPVKDFTAALYLHQTARPTGDGTSRGDPNLHVHALIMKSSIRQDGTIGAIENNALVLMRPVMDGLFKTAVIEGLQKMDEFRDLDFEMGEKGLKIKASDQALFDSVVDNFSNRKREIDAALEERGLDRSNREAAEIAAKSTRGSKDDQPPIEELEGDWKRDFNRLLGDNDLMSILSKKEVRQETREEKIERVAQNAIARLGGHRTIVSEVDVLAETARACVSEFKFEEVQEVVRYVKEKHLYIAEPDADQRIQWAVKHLAEKETQFLLDIKNSPEMKPMRSDQEIEDALAEMQAKHDADPKTNKMLNEEQVGMYKYVLSCKQQVVCVEGSAGTGKTFSMSTVHEAVKTAGRRMLGLSPSWKAASILRDDISLGNDAFFATAKFIAEHRAGKVMIDANTVIVVDEAGMMGIEDAQYILEAVKAVGGRLILQGDTKQLAPVSAGDPLSLAIRMNGGYRLNNIVRQNDNTNEETKRLTARMREASGEFVKSGLEGLNNKNPEGSRDNADDPNKKPAKHKGDPHIAKALGIYQEEGRIIFAKTAGDAYTEVAQRYLRNAQLEKGNLKECLVVTNRNKDVHALNQNIRRAMIKAGHFGDVEVEFDAYRRDEKEDTVGHKLRLRAGERVIFGGKQFTVNAASGLMVNNSDMATVERVTPRKGQEPLITLRFDKTQKHPEILTTVTPSQLAAEDRFADRKPLPVLQHAYCVTVHAAQGTTVNRCLVANINGIDYRLAYVGLTRHRHDAEMVVNVGRMEVNAMVRDALIIRDEDGKLIIPHPEDKEDVVLNEEDYKLTEEDYMNRLIFEASTSESKSNFSDLSFYKTKDGLDAFLADGNRFQTHIEKLREEGRLTEADLERRIIDNKARLDSMRSAASVSGTLSQYDIQNLTNGKPQSSSDNANQNYSKSFVNGVASSNAKNTNSITINQRTMEELNDIKRRYNVTEQTLEKMRMDIPASGVKWDVDLETRYRNELEMFMIEHGAVPNPKQKSTAMSLAFCDGVTNGKPNNVWNMSRMKDGNWIYNQWNDSGQSGRLETWLIKKGVVKDYLAAEALLSEKFPLHAVRNGQMQSEALAMRIVQDPKPKEIWAAYEHSIKQQTSVSSFKAGYGGLDGLDKLQQAIEEGKLSGAFGDVEKRAKIAEKWNRVLVAGQKPDATEKEIKRADAALEVINAGKTMFEYEWKHVLEESRITDKYPKERALDRTTMLVFKNDVRRSAFYDHSSKDWKDGLSFAHRDVIRYGTVTGIETKLPPATTRSGNDAMTSSFSQFGGKGVAMMGFKKSPDIEHVVICESGVDSLSHWQKNNLPAEAKDWTIKERNQFSDGWCEKNKTLYLSVSGGMSNVAEEAIEILAKKNPNAKFTVAMDNDIAGYGFRDKAMAAIQRGNPQAEAKDASLPIFYKDWNDVVKADAGKLNGTVRWPADIDKDIVQKVMTMATDRPHELLKVSDTDLERYKTENIVAAAKEFKAAHPHFDDMRNAAYEKVGIAKENIRQWEPEAFRDTGFSDKQIAYIQTRRQEVLDKQKEAVADQRRLVEAIRNSEKKSVQTPAFTKPDFKKPAEVDVSKPTTPTPVRAFTRPEPEKRRPDAARPFGRPAGTIENKVREADAKAREKAAAERERLRREAERAAEKEKPAVAKF</sequence>
<organism evidence="4 5">
    <name type="scientific">Brucella tritici</name>
    <dbReference type="NCBI Taxonomy" id="94626"/>
    <lineage>
        <taxon>Bacteria</taxon>
        <taxon>Pseudomonadati</taxon>
        <taxon>Pseudomonadota</taxon>
        <taxon>Alphaproteobacteria</taxon>
        <taxon>Hyphomicrobiales</taxon>
        <taxon>Brucellaceae</taxon>
        <taxon>Brucella/Ochrobactrum group</taxon>
        <taxon>Brucella</taxon>
    </lineage>
</organism>
<evidence type="ECO:0000256" key="2">
    <source>
        <dbReference type="SAM" id="MobiDB-lite"/>
    </source>
</evidence>
<proteinExistence type="predicted"/>
<keyword evidence="1" id="KW-0175">Coiled coil</keyword>
<dbReference type="RefSeq" id="WP_151648279.1">
    <property type="nucleotide sequence ID" value="NZ_WBVY01000007.1"/>
</dbReference>
<dbReference type="Pfam" id="PF08751">
    <property type="entry name" value="TrwC"/>
    <property type="match status" value="1"/>
</dbReference>
<dbReference type="SUPFAM" id="SSF52540">
    <property type="entry name" value="P-loop containing nucleoside triphosphate hydrolases"/>
    <property type="match status" value="2"/>
</dbReference>
<feature type="coiled-coil region" evidence="1">
    <location>
        <begin position="706"/>
        <end position="733"/>
    </location>
</feature>